<name>F0T6Q4_METLA</name>
<dbReference type="HOGENOM" id="CLU_1881076_0_0_2"/>
<feature type="transmembrane region" description="Helical" evidence="1">
    <location>
        <begin position="59"/>
        <end position="79"/>
    </location>
</feature>
<keyword evidence="1" id="KW-0472">Membrane</keyword>
<keyword evidence="1" id="KW-0812">Transmembrane</keyword>
<organism evidence="2 3">
    <name type="scientific">Methanobacterium lacus (strain AL-21)</name>
    <dbReference type="NCBI Taxonomy" id="877455"/>
    <lineage>
        <taxon>Archaea</taxon>
        <taxon>Methanobacteriati</taxon>
        <taxon>Methanobacteriota</taxon>
        <taxon>Methanomada group</taxon>
        <taxon>Methanobacteria</taxon>
        <taxon>Methanobacteriales</taxon>
        <taxon>Methanobacteriaceae</taxon>
        <taxon>Methanobacterium</taxon>
    </lineage>
</organism>
<evidence type="ECO:0000256" key="1">
    <source>
        <dbReference type="SAM" id="Phobius"/>
    </source>
</evidence>
<dbReference type="EMBL" id="CP002551">
    <property type="protein sequence ID" value="ADZ08287.1"/>
    <property type="molecule type" value="Genomic_DNA"/>
</dbReference>
<keyword evidence="1" id="KW-1133">Transmembrane helix</keyword>
<evidence type="ECO:0000313" key="3">
    <source>
        <dbReference type="Proteomes" id="UP000007490"/>
    </source>
</evidence>
<protein>
    <recommendedName>
        <fullName evidence="4">DUF5518 domain-containing protein</fullName>
    </recommendedName>
</protein>
<dbReference type="InterPro" id="IPR040493">
    <property type="entry name" value="DUF5518"/>
</dbReference>
<evidence type="ECO:0008006" key="4">
    <source>
        <dbReference type="Google" id="ProtNLM"/>
    </source>
</evidence>
<reference evidence="3" key="1">
    <citation type="submission" date="2011-02" db="EMBL/GenBank/DDBJ databases">
        <title>Complete sequence of Methanobacterium sp. AL-21.</title>
        <authorList>
            <consortium name="US DOE Joint Genome Institute"/>
            <person name="Lucas S."/>
            <person name="Copeland A."/>
            <person name="Lapidus A."/>
            <person name="Cheng J.-F."/>
            <person name="Goodwin L."/>
            <person name="Pitluck S."/>
            <person name="Chertkov O."/>
            <person name="Detter J.C."/>
            <person name="Han C."/>
            <person name="Tapia R."/>
            <person name="Land M."/>
            <person name="Hauser L."/>
            <person name="Kyrpides N."/>
            <person name="Ivanova N."/>
            <person name="Mikhailova N."/>
            <person name="Pagani I."/>
            <person name="Cadillo-Quiroz H."/>
            <person name="Imachi H."/>
            <person name="Zinder S."/>
            <person name="Liu W."/>
            <person name="Woyke T."/>
        </authorList>
    </citation>
    <scope>NUCLEOTIDE SEQUENCE [LARGE SCALE GENOMIC DNA]</scope>
    <source>
        <strain evidence="3">AL-21</strain>
    </source>
</reference>
<dbReference type="Proteomes" id="UP000007490">
    <property type="component" value="Chromosome"/>
</dbReference>
<gene>
    <name evidence="2" type="ordered locus">Metbo_0034</name>
</gene>
<sequence length="125" mass="13157">MNWKLLGLGACVNAILTGIITIIYLPLAFIGPFTGGFLVSYLSKGYEDYNGIDWKDGAVVGAISGLIGGLILALLFIWLGTWNAALESLTGNNLILISYVILQVTVLLSFILGLIGGVVGVALKN</sequence>
<dbReference type="AlphaFoldDB" id="F0T6Q4"/>
<reference evidence="2 3" key="2">
    <citation type="journal article" date="2014" name="Int. J. Syst. Evol. Microbiol.">
        <title>Methanobacterium paludis sp. nov. and a novel strain of Methanobacterium lacus isolated from northern peatlands.</title>
        <authorList>
            <person name="Cadillo-Quiroz H."/>
            <person name="Brauer S.L."/>
            <person name="Goodson N."/>
            <person name="Yavitt J.B."/>
            <person name="Zinder S.H."/>
        </authorList>
    </citation>
    <scope>NUCLEOTIDE SEQUENCE [LARGE SCALE GENOMIC DNA]</scope>
    <source>
        <strain evidence="2 3">AL-21</strain>
    </source>
</reference>
<feature type="transmembrane region" description="Helical" evidence="1">
    <location>
        <begin position="6"/>
        <end position="39"/>
    </location>
</feature>
<dbReference type="OrthoDB" id="71597at2157"/>
<evidence type="ECO:0000313" key="2">
    <source>
        <dbReference type="EMBL" id="ADZ08287.1"/>
    </source>
</evidence>
<proteinExistence type="predicted"/>
<dbReference type="Pfam" id="PF17647">
    <property type="entry name" value="DUF5518"/>
    <property type="match status" value="1"/>
</dbReference>
<keyword evidence="3" id="KW-1185">Reference proteome</keyword>
<dbReference type="GeneID" id="10276456"/>
<feature type="transmembrane region" description="Helical" evidence="1">
    <location>
        <begin position="99"/>
        <end position="123"/>
    </location>
</feature>
<dbReference type="KEGG" id="mel:Metbo_0034"/>
<dbReference type="eggNOG" id="arCOG13989">
    <property type="taxonomic scope" value="Archaea"/>
</dbReference>
<dbReference type="RefSeq" id="WP_013643638.1">
    <property type="nucleotide sequence ID" value="NC_015216.1"/>
</dbReference>
<accession>F0T6Q4</accession>